<protein>
    <submittedName>
        <fullName evidence="2">Uncharacterized protein</fullName>
    </submittedName>
</protein>
<reference evidence="3" key="1">
    <citation type="journal article" date="2015" name="PLoS Genet.">
        <title>The dynamic genome and transcriptome of the human fungal pathogen Blastomyces and close relative Emmonsia.</title>
        <authorList>
            <person name="Munoz J.F."/>
            <person name="Gauthier G.M."/>
            <person name="Desjardins C.A."/>
            <person name="Gallo J.E."/>
            <person name="Holder J."/>
            <person name="Sullivan T.D."/>
            <person name="Marty A.J."/>
            <person name="Carmen J.C."/>
            <person name="Chen Z."/>
            <person name="Ding L."/>
            <person name="Gujja S."/>
            <person name="Magrini V."/>
            <person name="Misas E."/>
            <person name="Mitreva M."/>
            <person name="Priest M."/>
            <person name="Saif S."/>
            <person name="Whiston E.A."/>
            <person name="Young S."/>
            <person name="Zeng Q."/>
            <person name="Goldman W.E."/>
            <person name="Mardis E.R."/>
            <person name="Taylor J.W."/>
            <person name="McEwen J.G."/>
            <person name="Clay O.K."/>
            <person name="Klein B.S."/>
            <person name="Cuomo C.A."/>
        </authorList>
    </citation>
    <scope>NUCLEOTIDE SEQUENCE [LARGE SCALE GENOMIC DNA]</scope>
    <source>
        <strain evidence="3">UAMH 139</strain>
    </source>
</reference>
<keyword evidence="3" id="KW-1185">Reference proteome</keyword>
<evidence type="ECO:0000313" key="2">
    <source>
        <dbReference type="EMBL" id="KLJ10529.1"/>
    </source>
</evidence>
<sequence length="173" mass="19290">MGWIEHPHAHRRRRSALLPSDISLTPEEEALIVGRTGRKLIPPPDAPRPSWPSAKPNDEEENKAESSKMQEPENFIEERNEPKTWTDSHRNQERVEERTVKSQQNDPVVGSPRSGGAIDPNSSDTIPVEPKPAMMPMELPSNRNRPSSNNLAITERNQPLASPPTAIHPLGSV</sequence>
<feature type="compositionally biased region" description="Low complexity" evidence="1">
    <location>
        <begin position="140"/>
        <end position="150"/>
    </location>
</feature>
<dbReference type="EMBL" id="LDEV01001992">
    <property type="protein sequence ID" value="KLJ10529.1"/>
    <property type="molecule type" value="Genomic_DNA"/>
</dbReference>
<gene>
    <name evidence="2" type="ORF">EMPG_14077</name>
</gene>
<accession>A0A0H1BGA3</accession>
<comment type="caution">
    <text evidence="2">The sequence shown here is derived from an EMBL/GenBank/DDBJ whole genome shotgun (WGS) entry which is preliminary data.</text>
</comment>
<proteinExistence type="predicted"/>
<dbReference type="AlphaFoldDB" id="A0A0H1BGA3"/>
<feature type="compositionally biased region" description="Polar residues" evidence="1">
    <location>
        <begin position="151"/>
        <end position="160"/>
    </location>
</feature>
<name>A0A0H1BGA3_9EURO</name>
<organism evidence="2 3">
    <name type="scientific">Blastomyces silverae</name>
    <dbReference type="NCBI Taxonomy" id="2060906"/>
    <lineage>
        <taxon>Eukaryota</taxon>
        <taxon>Fungi</taxon>
        <taxon>Dikarya</taxon>
        <taxon>Ascomycota</taxon>
        <taxon>Pezizomycotina</taxon>
        <taxon>Eurotiomycetes</taxon>
        <taxon>Eurotiomycetidae</taxon>
        <taxon>Onygenales</taxon>
        <taxon>Ajellomycetaceae</taxon>
        <taxon>Blastomyces</taxon>
    </lineage>
</organism>
<feature type="compositionally biased region" description="Pro residues" evidence="1">
    <location>
        <begin position="41"/>
        <end position="50"/>
    </location>
</feature>
<evidence type="ECO:0000313" key="3">
    <source>
        <dbReference type="Proteomes" id="UP000053573"/>
    </source>
</evidence>
<dbReference type="OrthoDB" id="4188859at2759"/>
<feature type="region of interest" description="Disordered" evidence="1">
    <location>
        <begin position="1"/>
        <end position="173"/>
    </location>
</feature>
<feature type="compositionally biased region" description="Basic and acidic residues" evidence="1">
    <location>
        <begin position="63"/>
        <end position="100"/>
    </location>
</feature>
<dbReference type="Proteomes" id="UP000053573">
    <property type="component" value="Unassembled WGS sequence"/>
</dbReference>
<evidence type="ECO:0000256" key="1">
    <source>
        <dbReference type="SAM" id="MobiDB-lite"/>
    </source>
</evidence>